<dbReference type="PANTHER" id="PTHR42812:SF5">
    <property type="entry name" value="ENDO-ARABINASE"/>
    <property type="match status" value="1"/>
</dbReference>
<proteinExistence type="inferred from homology"/>
<gene>
    <name evidence="9" type="ORF">D3H65_29850</name>
</gene>
<dbReference type="SUPFAM" id="SSF75005">
    <property type="entry name" value="Arabinanase/levansucrase/invertase"/>
    <property type="match status" value="1"/>
</dbReference>
<dbReference type="PANTHER" id="PTHR42812">
    <property type="entry name" value="BETA-XYLOSIDASE"/>
    <property type="match status" value="1"/>
</dbReference>
<evidence type="ECO:0000313" key="10">
    <source>
        <dbReference type="Proteomes" id="UP000263900"/>
    </source>
</evidence>
<keyword evidence="2 6" id="KW-0378">Hydrolase</keyword>
<evidence type="ECO:0000259" key="8">
    <source>
        <dbReference type="Pfam" id="PF17851"/>
    </source>
</evidence>
<dbReference type="InterPro" id="IPR006710">
    <property type="entry name" value="Glyco_hydro_43"/>
</dbReference>
<feature type="chain" id="PRO_5017679449" evidence="7">
    <location>
        <begin position="25"/>
        <end position="530"/>
    </location>
</feature>
<evidence type="ECO:0000256" key="3">
    <source>
        <dbReference type="ARBA" id="ARBA00023295"/>
    </source>
</evidence>
<dbReference type="InterPro" id="IPR013320">
    <property type="entry name" value="ConA-like_dom_sf"/>
</dbReference>
<dbReference type="KEGG" id="pseg:D3H65_29850"/>
<keyword evidence="10" id="KW-1185">Reference proteome</keyword>
<evidence type="ECO:0000256" key="1">
    <source>
        <dbReference type="ARBA" id="ARBA00009865"/>
    </source>
</evidence>
<organism evidence="9 10">
    <name type="scientific">Paraflavitalea soli</name>
    <dbReference type="NCBI Taxonomy" id="2315862"/>
    <lineage>
        <taxon>Bacteria</taxon>
        <taxon>Pseudomonadati</taxon>
        <taxon>Bacteroidota</taxon>
        <taxon>Chitinophagia</taxon>
        <taxon>Chitinophagales</taxon>
        <taxon>Chitinophagaceae</taxon>
        <taxon>Paraflavitalea</taxon>
    </lineage>
</organism>
<dbReference type="Pfam" id="PF04616">
    <property type="entry name" value="Glyco_hydro_43"/>
    <property type="match status" value="1"/>
</dbReference>
<dbReference type="EMBL" id="CP032157">
    <property type="protein sequence ID" value="AXY77941.1"/>
    <property type="molecule type" value="Genomic_DNA"/>
</dbReference>
<comment type="similarity">
    <text evidence="1 6">Belongs to the glycosyl hydrolase 43 family.</text>
</comment>
<name>A0A3B7N7M0_9BACT</name>
<dbReference type="GO" id="GO:0004553">
    <property type="term" value="F:hydrolase activity, hydrolyzing O-glycosyl compounds"/>
    <property type="evidence" value="ECO:0007669"/>
    <property type="project" value="InterPro"/>
</dbReference>
<feature type="site" description="Important for catalytic activity, responsible for pKa modulation of the active site Glu and correct orientation of both the proton donor and substrate" evidence="5">
    <location>
        <position position="157"/>
    </location>
</feature>
<protein>
    <submittedName>
        <fullName evidence="9">Beta-xylosidase</fullName>
    </submittedName>
</protein>
<dbReference type="RefSeq" id="WP_119053814.1">
    <property type="nucleotide sequence ID" value="NZ_CP032157.1"/>
</dbReference>
<dbReference type="InterPro" id="IPR023296">
    <property type="entry name" value="Glyco_hydro_beta-prop_sf"/>
</dbReference>
<keyword evidence="7" id="KW-0732">Signal</keyword>
<evidence type="ECO:0000256" key="2">
    <source>
        <dbReference type="ARBA" id="ARBA00022801"/>
    </source>
</evidence>
<feature type="domain" description="Beta-xylosidase C-terminal Concanavalin A-like" evidence="8">
    <location>
        <begin position="345"/>
        <end position="486"/>
    </location>
</feature>
<accession>A0A3B7N7M0</accession>
<dbReference type="CDD" id="cd08999">
    <property type="entry name" value="GH43_ABN-like"/>
    <property type="match status" value="1"/>
</dbReference>
<dbReference type="AlphaFoldDB" id="A0A3B7N7M0"/>
<dbReference type="Gene3D" id="2.60.120.200">
    <property type="match status" value="1"/>
</dbReference>
<dbReference type="GO" id="GO:0005975">
    <property type="term" value="P:carbohydrate metabolic process"/>
    <property type="evidence" value="ECO:0007669"/>
    <property type="project" value="InterPro"/>
</dbReference>
<dbReference type="Pfam" id="PF17851">
    <property type="entry name" value="GH43_C2"/>
    <property type="match status" value="1"/>
</dbReference>
<keyword evidence="3 6" id="KW-0326">Glycosidase</keyword>
<evidence type="ECO:0000256" key="6">
    <source>
        <dbReference type="RuleBase" id="RU361187"/>
    </source>
</evidence>
<reference evidence="9 10" key="1">
    <citation type="submission" date="2018-09" db="EMBL/GenBank/DDBJ databases">
        <title>Genome sequencing of strain 6GH32-13.</title>
        <authorList>
            <person name="Weon H.-Y."/>
            <person name="Heo J."/>
            <person name="Kwon S.-W."/>
        </authorList>
    </citation>
    <scope>NUCLEOTIDE SEQUENCE [LARGE SCALE GENOMIC DNA]</scope>
    <source>
        <strain evidence="9 10">5GH32-13</strain>
    </source>
</reference>
<dbReference type="SUPFAM" id="SSF49899">
    <property type="entry name" value="Concanavalin A-like lectins/glucanases"/>
    <property type="match status" value="1"/>
</dbReference>
<dbReference type="InterPro" id="IPR051795">
    <property type="entry name" value="Glycosyl_Hydrlase_43"/>
</dbReference>
<evidence type="ECO:0000256" key="5">
    <source>
        <dbReference type="PIRSR" id="PIRSR606710-2"/>
    </source>
</evidence>
<feature type="active site" description="Proton donor" evidence="4">
    <location>
        <position position="212"/>
    </location>
</feature>
<dbReference type="OrthoDB" id="9801455at2"/>
<dbReference type="InterPro" id="IPR041542">
    <property type="entry name" value="GH43_C2"/>
</dbReference>
<feature type="active site" description="Proton acceptor" evidence="4">
    <location>
        <position position="50"/>
    </location>
</feature>
<dbReference type="Proteomes" id="UP000263900">
    <property type="component" value="Chromosome"/>
</dbReference>
<evidence type="ECO:0000313" key="9">
    <source>
        <dbReference type="EMBL" id="AXY77941.1"/>
    </source>
</evidence>
<feature type="signal peptide" evidence="7">
    <location>
        <begin position="1"/>
        <end position="24"/>
    </location>
</feature>
<dbReference type="Gene3D" id="2.115.10.20">
    <property type="entry name" value="Glycosyl hydrolase domain, family 43"/>
    <property type="match status" value="1"/>
</dbReference>
<evidence type="ECO:0000256" key="7">
    <source>
        <dbReference type="SAM" id="SignalP"/>
    </source>
</evidence>
<evidence type="ECO:0000256" key="4">
    <source>
        <dbReference type="PIRSR" id="PIRSR606710-1"/>
    </source>
</evidence>
<sequence>MQFRNLCSIVVCLLLTSGLQRTYAAGNNIPADTLERTVYTNPVIPGDFADPSVIKVGDTFYAIGTSSEWAPHFPLFTSTDLVNWKQVGYIFNKQPAWTTSSFWAPELFYHNNTFYVYYVARRKSDNKSFIGVATSKDPLKGFTDHGVIIEHGNEAIDAFVLNDNGTLYMTFKAYGLDKRPIEILACKLSADGLKKEGDYFSLLRDDARQGMEGQALMKWNNYYYLFYSAGGCCGLKCSYNVRVARATTIQGPYVNYEGNPLLSENDNWKCPGHGTFVQTVPGQFYYLYHAYSKKDDVFTGRQGMLDELVWNEYTGWPLFKNAKAPSANVPEPVDNVRQASSRYMQDEFSTAKLPLYWQWDFRHTTPVTTLKGGYLYLSGNTDTSNHAGTALTLRPVSGNYELNTKVVNSNASLKGLVLYGDANQAVGIGVVGNKVQLWEVKNNQRKILAEATLKQSTTHLRMLVSEGYQCRFFWSREGTGFYELKAGDQPYYDGRHLPPWDRSPRPGLLHYGNNKAPAAFDYFNIGYTDK</sequence>